<keyword evidence="1" id="KW-0732">Signal</keyword>
<dbReference type="RefSeq" id="WP_245595745.1">
    <property type="nucleotide sequence ID" value="NZ_JAMB01000002.1"/>
</dbReference>
<dbReference type="STRING" id="1122207.MUS1_08125"/>
<dbReference type="Proteomes" id="UP000054058">
    <property type="component" value="Unassembled WGS sequence"/>
</dbReference>
<keyword evidence="3" id="KW-1185">Reference proteome</keyword>
<reference evidence="2 3" key="1">
    <citation type="submission" date="2014-01" db="EMBL/GenBank/DDBJ databases">
        <title>Marinomonas ushuaiensis DSM 15871 Genome Sequencing.</title>
        <authorList>
            <person name="Lai Q."/>
            <person name="Shao Z.S."/>
        </authorList>
    </citation>
    <scope>NUCLEOTIDE SEQUENCE [LARGE SCALE GENOMIC DNA]</scope>
    <source>
        <strain evidence="2 3">DSM 15871</strain>
    </source>
</reference>
<gene>
    <name evidence="2" type="ORF">MUS1_08125</name>
</gene>
<dbReference type="PANTHER" id="PTHR30006">
    <property type="entry name" value="THIAMINE-BINDING PERIPLASMIC PROTEIN-RELATED"/>
    <property type="match status" value="1"/>
</dbReference>
<dbReference type="eggNOG" id="COG1840">
    <property type="taxonomic scope" value="Bacteria"/>
</dbReference>
<dbReference type="EMBL" id="JAMB01000002">
    <property type="protein sequence ID" value="ETX11898.1"/>
    <property type="molecule type" value="Genomic_DNA"/>
</dbReference>
<evidence type="ECO:0000313" key="3">
    <source>
        <dbReference type="Proteomes" id="UP000054058"/>
    </source>
</evidence>
<evidence type="ECO:0000313" key="2">
    <source>
        <dbReference type="EMBL" id="ETX11898.1"/>
    </source>
</evidence>
<sequence>MKHFTLKLFSLKSLSFKTGAVLIVLMMSVFCTKLWAQEPVWFGNKNASRILYINSALDLASFEPILNTFAALHPDVRIAYRDVNTLDLYFLTIEQQAVEQQSIDKKAHPIASLTISSAMDLHLKLVNDGYAQTYQSSFTDRLADNFKWRNQLFAFSLEPIVMLVNKQAFPGNLPEDRQSLLQTIRQNGDDITKRIGTYDIRQSGVGYLLASQDARQADATWGRLLEAFGSHDVQTYCCTHQIIDDVASGKLVLGYNLLGSYASQRARDDDRLKMILPKDYTLMLMRAALIPKNAPNPEDAGIFMDFLLSDTAQKMMQDQGLLFPIRPDLNNPNDPYVVDAPGPTGVIELDQQLLVGRDYAKQKRFIHNWEIALEISKGE</sequence>
<comment type="caution">
    <text evidence="2">The sequence shown here is derived from an EMBL/GenBank/DDBJ whole genome shotgun (WGS) entry which is preliminary data.</text>
</comment>
<dbReference type="Pfam" id="PF13343">
    <property type="entry name" value="SBP_bac_6"/>
    <property type="match status" value="1"/>
</dbReference>
<dbReference type="PANTHER" id="PTHR30006:SF25">
    <property type="entry name" value="PHOSPHOGLYCERATE TRANSPORT REGULATORY PROTEIN PGTC"/>
    <property type="match status" value="1"/>
</dbReference>
<dbReference type="GO" id="GO:0030288">
    <property type="term" value="C:outer membrane-bounded periplasmic space"/>
    <property type="evidence" value="ECO:0007669"/>
    <property type="project" value="TreeGrafter"/>
</dbReference>
<dbReference type="SUPFAM" id="SSF53850">
    <property type="entry name" value="Periplasmic binding protein-like II"/>
    <property type="match status" value="1"/>
</dbReference>
<organism evidence="2 3">
    <name type="scientific">Marinomonas ushuaiensis DSM 15871</name>
    <dbReference type="NCBI Taxonomy" id="1122207"/>
    <lineage>
        <taxon>Bacteria</taxon>
        <taxon>Pseudomonadati</taxon>
        <taxon>Pseudomonadota</taxon>
        <taxon>Gammaproteobacteria</taxon>
        <taxon>Oceanospirillales</taxon>
        <taxon>Oceanospirillaceae</taxon>
        <taxon>Marinomonas</taxon>
    </lineage>
</organism>
<dbReference type="Gene3D" id="3.40.190.10">
    <property type="entry name" value="Periplasmic binding protein-like II"/>
    <property type="match status" value="2"/>
</dbReference>
<dbReference type="PATRIC" id="fig|1122207.3.peg.940"/>
<evidence type="ECO:0000256" key="1">
    <source>
        <dbReference type="ARBA" id="ARBA00022729"/>
    </source>
</evidence>
<protein>
    <submittedName>
        <fullName evidence="2">Iron ABC transporter substrate-binding protein</fullName>
    </submittedName>
</protein>
<dbReference type="AlphaFoldDB" id="X7E9X3"/>
<accession>X7E9X3</accession>
<name>X7E9X3_9GAMM</name>
<proteinExistence type="predicted"/>